<proteinExistence type="predicted"/>
<name>A0ABS7G805_9BACT</name>
<keyword evidence="1" id="KW-0732">Signal</keyword>
<dbReference type="EMBL" id="JAICCF010000001">
    <property type="protein sequence ID" value="MBW8683793.1"/>
    <property type="molecule type" value="Genomic_DNA"/>
</dbReference>
<dbReference type="PROSITE" id="PS51257">
    <property type="entry name" value="PROKAR_LIPOPROTEIN"/>
    <property type="match status" value="1"/>
</dbReference>
<reference evidence="2 3" key="1">
    <citation type="submission" date="2021-08" db="EMBL/GenBank/DDBJ databases">
        <title>The genome sequence of Chitinophaga sp. B61.</title>
        <authorList>
            <person name="Zhang X."/>
        </authorList>
    </citation>
    <scope>NUCLEOTIDE SEQUENCE [LARGE SCALE GENOMIC DNA]</scope>
    <source>
        <strain evidence="2 3">B61</strain>
    </source>
</reference>
<feature type="signal peptide" evidence="1">
    <location>
        <begin position="1"/>
        <end position="20"/>
    </location>
</feature>
<evidence type="ECO:0000313" key="2">
    <source>
        <dbReference type="EMBL" id="MBW8683793.1"/>
    </source>
</evidence>
<gene>
    <name evidence="2" type="ORF">K1Y79_05560</name>
</gene>
<feature type="chain" id="PRO_5045089868" evidence="1">
    <location>
        <begin position="21"/>
        <end position="427"/>
    </location>
</feature>
<keyword evidence="3" id="KW-1185">Reference proteome</keyword>
<dbReference type="InterPro" id="IPR025396">
    <property type="entry name" value="DUF4302"/>
</dbReference>
<comment type="caution">
    <text evidence="2">The sequence shown here is derived from an EMBL/GenBank/DDBJ whole genome shotgun (WGS) entry which is preliminary data.</text>
</comment>
<evidence type="ECO:0000256" key="1">
    <source>
        <dbReference type="SAM" id="SignalP"/>
    </source>
</evidence>
<dbReference type="Proteomes" id="UP000812961">
    <property type="component" value="Unassembled WGS sequence"/>
</dbReference>
<evidence type="ECO:0000313" key="3">
    <source>
        <dbReference type="Proteomes" id="UP000812961"/>
    </source>
</evidence>
<dbReference type="RefSeq" id="WP_220249003.1">
    <property type="nucleotide sequence ID" value="NZ_JAICCF010000001.1"/>
</dbReference>
<dbReference type="Pfam" id="PF14135">
    <property type="entry name" value="DUF4302"/>
    <property type="match status" value="1"/>
</dbReference>
<sequence length="427" mass="48607">MRRNLSICFMLLLVAFTSCKKEYDDVFDGSPDDRINETLAAYSKALTGAPYGWKALVYPSALPATGFGFYFRFDSTNRVDMFSDFDSLSAVTVRTSSYRLKSLQQPCLLFDTYSYIHVLCDPDASKNGGYYGKGLFSDFEFSIDNVSEDTIKLTGRLNGSKAIFVKATSQEAQDYYDKKRNWEFNKFSRFLTYFKELTVGNNKYDIYADLRYRQLRFTWNSNNGEKTFITNYHFDNNGIVFSNPFRDGAISFSGFNDIKWNANTQRMTMKAGENTALISSSIKPQVLDIAAGRRWYNTAAATRTYWASPLGFHIDGVDDAYGVNRLEGFNFMVYFPVYDGTYDFTGIVPSGFAYGPALTPVFRTNGTVAFEYTQLVFGDIPATASNTVSRIITKYQESEGFYFVQTSPTSYDMVNARDARTWISWQQ</sequence>
<organism evidence="2 3">
    <name type="scientific">Chitinophaga rhizophila</name>
    <dbReference type="NCBI Taxonomy" id="2866212"/>
    <lineage>
        <taxon>Bacteria</taxon>
        <taxon>Pseudomonadati</taxon>
        <taxon>Bacteroidota</taxon>
        <taxon>Chitinophagia</taxon>
        <taxon>Chitinophagales</taxon>
        <taxon>Chitinophagaceae</taxon>
        <taxon>Chitinophaga</taxon>
    </lineage>
</organism>
<protein>
    <submittedName>
        <fullName evidence="2">DUF4302 domain-containing protein</fullName>
    </submittedName>
</protein>
<accession>A0ABS7G805</accession>